<sequence>MSPHYSLPIPSALSLPSPASPLSTPKHSPRSSPKCVDGGRVWRRVRSQLSGSDPQHRSRPRYSHLHYAASVIWP</sequence>
<name>A0A5B7DS85_PORTR</name>
<dbReference type="AlphaFoldDB" id="A0A5B7DS85"/>
<evidence type="ECO:0000313" key="3">
    <source>
        <dbReference type="Proteomes" id="UP000324222"/>
    </source>
</evidence>
<feature type="compositionally biased region" description="Low complexity" evidence="1">
    <location>
        <begin position="1"/>
        <end position="25"/>
    </location>
</feature>
<accession>A0A5B7DS85</accession>
<dbReference type="Proteomes" id="UP000324222">
    <property type="component" value="Unassembled WGS sequence"/>
</dbReference>
<evidence type="ECO:0000256" key="1">
    <source>
        <dbReference type="SAM" id="MobiDB-lite"/>
    </source>
</evidence>
<protein>
    <submittedName>
        <fullName evidence="2">Uncharacterized protein</fullName>
    </submittedName>
</protein>
<reference evidence="2 3" key="1">
    <citation type="submission" date="2019-05" db="EMBL/GenBank/DDBJ databases">
        <title>Another draft genome of Portunus trituberculatus and its Hox gene families provides insights of decapod evolution.</title>
        <authorList>
            <person name="Jeong J.-H."/>
            <person name="Song I."/>
            <person name="Kim S."/>
            <person name="Choi T."/>
            <person name="Kim D."/>
            <person name="Ryu S."/>
            <person name="Kim W."/>
        </authorList>
    </citation>
    <scope>NUCLEOTIDE SEQUENCE [LARGE SCALE GENOMIC DNA]</scope>
    <source>
        <tissue evidence="2">Muscle</tissue>
    </source>
</reference>
<dbReference type="EMBL" id="VSRR010001291">
    <property type="protein sequence ID" value="MPC24125.1"/>
    <property type="molecule type" value="Genomic_DNA"/>
</dbReference>
<feature type="region of interest" description="Disordered" evidence="1">
    <location>
        <begin position="1"/>
        <end position="61"/>
    </location>
</feature>
<gene>
    <name evidence="2" type="ORF">E2C01_017197</name>
</gene>
<comment type="caution">
    <text evidence="2">The sequence shown here is derived from an EMBL/GenBank/DDBJ whole genome shotgun (WGS) entry which is preliminary data.</text>
</comment>
<proteinExistence type="predicted"/>
<organism evidence="2 3">
    <name type="scientific">Portunus trituberculatus</name>
    <name type="common">Swimming crab</name>
    <name type="synonym">Neptunus trituberculatus</name>
    <dbReference type="NCBI Taxonomy" id="210409"/>
    <lineage>
        <taxon>Eukaryota</taxon>
        <taxon>Metazoa</taxon>
        <taxon>Ecdysozoa</taxon>
        <taxon>Arthropoda</taxon>
        <taxon>Crustacea</taxon>
        <taxon>Multicrustacea</taxon>
        <taxon>Malacostraca</taxon>
        <taxon>Eumalacostraca</taxon>
        <taxon>Eucarida</taxon>
        <taxon>Decapoda</taxon>
        <taxon>Pleocyemata</taxon>
        <taxon>Brachyura</taxon>
        <taxon>Eubrachyura</taxon>
        <taxon>Portunoidea</taxon>
        <taxon>Portunidae</taxon>
        <taxon>Portuninae</taxon>
        <taxon>Portunus</taxon>
    </lineage>
</organism>
<keyword evidence="3" id="KW-1185">Reference proteome</keyword>
<evidence type="ECO:0000313" key="2">
    <source>
        <dbReference type="EMBL" id="MPC24125.1"/>
    </source>
</evidence>